<dbReference type="AlphaFoldDB" id="A0A0R2HEM6"/>
<dbReference type="InterPro" id="IPR035930">
    <property type="entry name" value="FomD-like_sf"/>
</dbReference>
<evidence type="ECO:0000313" key="5">
    <source>
        <dbReference type="EMBL" id="KRN50830.1"/>
    </source>
</evidence>
<gene>
    <name evidence="5" type="ORF">IV49_GL001646</name>
</gene>
<keyword evidence="6" id="KW-1185">Reference proteome</keyword>
<sequence>MEMNEAFVGSKQLIHCYKHDGKPHRSWSHTVILEETDQHFISINNRTMVTESDGRTWFTREPAICYFPKDKWFNVICMIRKNGVFYYCNIASPTLYDGEALKYIDYDLDLKVFPDYHYKVLDEAEYASHKKLYGYSDELDHIFREQLDILIEMTENMEGPFRPGFAEKWYDAYLKSEKEKV</sequence>
<protein>
    <recommendedName>
        <fullName evidence="4">DUF402 domain-containing protein</fullName>
    </recommendedName>
</protein>
<comment type="caution">
    <text evidence="5">The sequence shown here is derived from an EMBL/GenBank/DDBJ whole genome shotgun (WGS) entry which is preliminary data.</text>
</comment>
<evidence type="ECO:0000256" key="3">
    <source>
        <dbReference type="ARBA" id="ARBA00022842"/>
    </source>
</evidence>
<dbReference type="EMBL" id="JQBL01000005">
    <property type="protein sequence ID" value="KRN50830.1"/>
    <property type="molecule type" value="Genomic_DNA"/>
</dbReference>
<keyword evidence="1" id="KW-0479">Metal-binding</keyword>
<proteinExistence type="predicted"/>
<evidence type="ECO:0000256" key="2">
    <source>
        <dbReference type="ARBA" id="ARBA00022801"/>
    </source>
</evidence>
<dbReference type="NCBIfam" id="NF010183">
    <property type="entry name" value="PRK13662.1"/>
    <property type="match status" value="1"/>
</dbReference>
<dbReference type="Proteomes" id="UP000051841">
    <property type="component" value="Unassembled WGS sequence"/>
</dbReference>
<dbReference type="PIRSF" id="PIRSF028345">
    <property type="entry name" value="UCP028345"/>
    <property type="match status" value="1"/>
</dbReference>
<evidence type="ECO:0000259" key="4">
    <source>
        <dbReference type="Pfam" id="PF04167"/>
    </source>
</evidence>
<dbReference type="SUPFAM" id="SSF159234">
    <property type="entry name" value="FomD-like"/>
    <property type="match status" value="1"/>
</dbReference>
<organism evidence="5 6">
    <name type="scientific">Kandleria vitulina DSM 20405</name>
    <dbReference type="NCBI Taxonomy" id="1410657"/>
    <lineage>
        <taxon>Bacteria</taxon>
        <taxon>Bacillati</taxon>
        <taxon>Bacillota</taxon>
        <taxon>Erysipelotrichia</taxon>
        <taxon>Erysipelotrichales</taxon>
        <taxon>Coprobacillaceae</taxon>
        <taxon>Kandleria</taxon>
    </lineage>
</organism>
<dbReference type="InterPro" id="IPR016882">
    <property type="entry name" value="SA1684"/>
</dbReference>
<keyword evidence="2" id="KW-0378">Hydrolase</keyword>
<evidence type="ECO:0000256" key="1">
    <source>
        <dbReference type="ARBA" id="ARBA00022723"/>
    </source>
</evidence>
<dbReference type="GO" id="GO:0016787">
    <property type="term" value="F:hydrolase activity"/>
    <property type="evidence" value="ECO:0007669"/>
    <property type="project" value="UniProtKB-KW"/>
</dbReference>
<feature type="domain" description="DUF402" evidence="4">
    <location>
        <begin position="20"/>
        <end position="156"/>
    </location>
</feature>
<dbReference type="InterPro" id="IPR050212">
    <property type="entry name" value="Ntdp-like"/>
</dbReference>
<dbReference type="PATRIC" id="fig|1410657.5.peg.1698"/>
<dbReference type="PANTHER" id="PTHR39159">
    <property type="match status" value="1"/>
</dbReference>
<dbReference type="GO" id="GO:0046872">
    <property type="term" value="F:metal ion binding"/>
    <property type="evidence" value="ECO:0007669"/>
    <property type="project" value="UniProtKB-KW"/>
</dbReference>
<keyword evidence="3" id="KW-0460">Magnesium</keyword>
<name>A0A0R2HEM6_9FIRM</name>
<dbReference type="Gene3D" id="2.40.380.10">
    <property type="entry name" value="FomD-like"/>
    <property type="match status" value="1"/>
</dbReference>
<dbReference type="Pfam" id="PF04167">
    <property type="entry name" value="DUF402"/>
    <property type="match status" value="1"/>
</dbReference>
<evidence type="ECO:0000313" key="6">
    <source>
        <dbReference type="Proteomes" id="UP000051841"/>
    </source>
</evidence>
<dbReference type="InterPro" id="IPR007295">
    <property type="entry name" value="DUF402"/>
</dbReference>
<reference evidence="5 6" key="1">
    <citation type="journal article" date="2015" name="Genome Announc.">
        <title>Expanding the biotechnology potential of lactobacilli through comparative genomics of 213 strains and associated genera.</title>
        <authorList>
            <person name="Sun Z."/>
            <person name="Harris H.M."/>
            <person name="McCann A."/>
            <person name="Guo C."/>
            <person name="Argimon S."/>
            <person name="Zhang W."/>
            <person name="Yang X."/>
            <person name="Jeffery I.B."/>
            <person name="Cooney J.C."/>
            <person name="Kagawa T.F."/>
            <person name="Liu W."/>
            <person name="Song Y."/>
            <person name="Salvetti E."/>
            <person name="Wrobel A."/>
            <person name="Rasinkangas P."/>
            <person name="Parkhill J."/>
            <person name="Rea M.C."/>
            <person name="O'Sullivan O."/>
            <person name="Ritari J."/>
            <person name="Douillard F.P."/>
            <person name="Paul Ross R."/>
            <person name="Yang R."/>
            <person name="Briner A.E."/>
            <person name="Felis G.E."/>
            <person name="de Vos W.M."/>
            <person name="Barrangou R."/>
            <person name="Klaenhammer T.R."/>
            <person name="Caufield P.W."/>
            <person name="Cui Y."/>
            <person name="Zhang H."/>
            <person name="O'Toole P.W."/>
        </authorList>
    </citation>
    <scope>NUCLEOTIDE SEQUENCE [LARGE SCALE GENOMIC DNA]</scope>
    <source>
        <strain evidence="5 6">DSM 20405</strain>
    </source>
</reference>
<accession>A0A0R2HEM6</accession>
<dbReference type="PANTHER" id="PTHR39159:SF1">
    <property type="entry name" value="UPF0374 PROTEIN YGAC"/>
    <property type="match status" value="1"/>
</dbReference>